<comment type="catalytic activity">
    <reaction evidence="1">
        <text>a long-chain fatty acid + ATP + CoA = a long-chain fatty acyl-CoA + AMP + diphosphate</text>
        <dbReference type="Rhea" id="RHEA:15421"/>
        <dbReference type="ChEBI" id="CHEBI:30616"/>
        <dbReference type="ChEBI" id="CHEBI:33019"/>
        <dbReference type="ChEBI" id="CHEBI:57287"/>
        <dbReference type="ChEBI" id="CHEBI:57560"/>
        <dbReference type="ChEBI" id="CHEBI:83139"/>
        <dbReference type="ChEBI" id="CHEBI:456215"/>
        <dbReference type="EC" id="6.2.1.3"/>
    </reaction>
    <physiologicalReaction direction="left-to-right" evidence="1">
        <dbReference type="Rhea" id="RHEA:15422"/>
    </physiologicalReaction>
</comment>
<dbReference type="GO" id="GO:0004467">
    <property type="term" value="F:long-chain fatty acid-CoA ligase activity"/>
    <property type="evidence" value="ECO:0007669"/>
    <property type="project" value="UniProtKB-EC"/>
</dbReference>
<dbReference type="PROSITE" id="PS00455">
    <property type="entry name" value="AMP_BINDING"/>
    <property type="match status" value="1"/>
</dbReference>
<evidence type="ECO:0000313" key="5">
    <source>
        <dbReference type="Proteomes" id="UP000237883"/>
    </source>
</evidence>
<proteinExistence type="predicted"/>
<dbReference type="Pfam" id="PF00501">
    <property type="entry name" value="AMP-binding"/>
    <property type="match status" value="1"/>
</dbReference>
<evidence type="ECO:0000259" key="3">
    <source>
        <dbReference type="Pfam" id="PF00501"/>
    </source>
</evidence>
<organism evidence="4 5">
    <name type="scientific">Mogibacterium diversum</name>
    <dbReference type="NCBI Taxonomy" id="114527"/>
    <lineage>
        <taxon>Bacteria</taxon>
        <taxon>Bacillati</taxon>
        <taxon>Bacillota</taxon>
        <taxon>Clostridia</taxon>
        <taxon>Peptostreptococcales</taxon>
        <taxon>Anaerovoracaceae</taxon>
        <taxon>Mogibacterium</taxon>
    </lineage>
</organism>
<dbReference type="Gene3D" id="3.30.300.30">
    <property type="match status" value="1"/>
</dbReference>
<dbReference type="InterPro" id="IPR045851">
    <property type="entry name" value="AMP-bd_C_sf"/>
</dbReference>
<dbReference type="InterPro" id="IPR000873">
    <property type="entry name" value="AMP-dep_synth/lig_dom"/>
</dbReference>
<dbReference type="EMBL" id="CP027228">
    <property type="protein sequence ID" value="AVM48214.1"/>
    <property type="molecule type" value="Genomic_DNA"/>
</dbReference>
<dbReference type="Gene3D" id="3.40.50.12780">
    <property type="entry name" value="N-terminal domain of ligase-like"/>
    <property type="match status" value="1"/>
</dbReference>
<protein>
    <submittedName>
        <fullName evidence="4">AMP-dependent synthetase</fullName>
    </submittedName>
</protein>
<dbReference type="PANTHER" id="PTHR43272">
    <property type="entry name" value="LONG-CHAIN-FATTY-ACID--COA LIGASE"/>
    <property type="match status" value="1"/>
</dbReference>
<evidence type="ECO:0000313" key="4">
    <source>
        <dbReference type="EMBL" id="AVM48214.1"/>
    </source>
</evidence>
<reference evidence="5" key="1">
    <citation type="submission" date="2018-02" db="EMBL/GenBank/DDBJ databases">
        <authorList>
            <person name="Holder M.E."/>
            <person name="Ajami N.J."/>
            <person name="Petrosino J.F."/>
        </authorList>
    </citation>
    <scope>NUCLEOTIDE SEQUENCE [LARGE SCALE GENOMIC DNA]</scope>
    <source>
        <strain evidence="5">CCUG 47132</strain>
    </source>
</reference>
<dbReference type="KEGG" id="mdv:C5Q96_04885"/>
<dbReference type="AlphaFoldDB" id="A0A2S0L4S9"/>
<dbReference type="InterPro" id="IPR042099">
    <property type="entry name" value="ANL_N_sf"/>
</dbReference>
<accession>A0A2S0L4S9</accession>
<dbReference type="OrthoDB" id="9803968at2"/>
<dbReference type="SUPFAM" id="SSF56801">
    <property type="entry name" value="Acetyl-CoA synthetase-like"/>
    <property type="match status" value="1"/>
</dbReference>
<dbReference type="GO" id="GO:0016020">
    <property type="term" value="C:membrane"/>
    <property type="evidence" value="ECO:0007669"/>
    <property type="project" value="TreeGrafter"/>
</dbReference>
<feature type="region of interest" description="Disordered" evidence="2">
    <location>
        <begin position="1"/>
        <end position="26"/>
    </location>
</feature>
<name>A0A2S0L4S9_9FIRM</name>
<feature type="compositionally biased region" description="Basic and acidic residues" evidence="2">
    <location>
        <begin position="9"/>
        <end position="26"/>
    </location>
</feature>
<sequence>MSINSTTETSRRDADSKVEDSSDIREEYRQIKAREMEEMQAIMDAIKESKDPAIRHTWRRPVTDIKNILETSAELYGDKPLFLQKFNKDEPFQEISYSKVLADVNALGTALIELGLKGKHIGVIGKNCYEWAESYLAVVGGTGVVVPLDKELNEEELSQLTTSGELSAVITMDKHYDIFKRIKERDDNILDFVINVGMHSNENADKGLLSWHKLREHGYELVKAGDKSFIDAEIINTDMAIILFTSGTTGTSKGVMLNNKNICSNVMVAQTYLNIEVGDIFFSVLPIHHTYECTCTFIESMYCGATMAFCQGLKYIVKDLQEVKPHLMLAVPLIYENFYSKISRQIKKSGKEKQLKALMKISRITKHVGIDVSKPATKKITDLFGGRMKMLIVGGAAIDGEIMDFYRDLGITAVQGYGLTETSPMVSLNPEDAKLIDNASAGHLLPFVECMISDKDDDGVGEICFRGPNIMMGYYKNKESTDEVIRDGWFHTGDLGYLSDKDYVYITGRKKNVIIAANGKNVFPEELEFYLMKNECIEECMVWGDEDNDDQLKRGIYATIKPNRELLTEELGGDVTDEQVREYIERIVDKQNETMPLFKKINHVIIRDRDFNKTTGLKIRRFVEDNKWS</sequence>
<keyword evidence="5" id="KW-1185">Reference proteome</keyword>
<dbReference type="GeneID" id="78391595"/>
<feature type="domain" description="AMP-dependent synthetase/ligase" evidence="3">
    <location>
        <begin position="70"/>
        <end position="475"/>
    </location>
</feature>
<dbReference type="Proteomes" id="UP000237883">
    <property type="component" value="Chromosome"/>
</dbReference>
<gene>
    <name evidence="4" type="ORF">C5Q96_04885</name>
</gene>
<evidence type="ECO:0000256" key="1">
    <source>
        <dbReference type="ARBA" id="ARBA00024484"/>
    </source>
</evidence>
<dbReference type="RefSeq" id="WP_106057287.1">
    <property type="nucleotide sequence ID" value="NZ_CP027228.1"/>
</dbReference>
<evidence type="ECO:0000256" key="2">
    <source>
        <dbReference type="SAM" id="MobiDB-lite"/>
    </source>
</evidence>
<dbReference type="PANTHER" id="PTHR43272:SF52">
    <property type="entry name" value="AMP-DEPENDENT SYNTHETASE_LIGASE DOMAIN-CONTAINING PROTEIN"/>
    <property type="match status" value="1"/>
</dbReference>
<dbReference type="InterPro" id="IPR020845">
    <property type="entry name" value="AMP-binding_CS"/>
</dbReference>